<protein>
    <submittedName>
        <fullName evidence="2">Uncharacterized protein</fullName>
    </submittedName>
</protein>
<gene>
    <name evidence="2" type="ORF">KFK09_018802</name>
</gene>
<feature type="region of interest" description="Disordered" evidence="1">
    <location>
        <begin position="62"/>
        <end position="103"/>
    </location>
</feature>
<comment type="caution">
    <text evidence="2">The sequence shown here is derived from an EMBL/GenBank/DDBJ whole genome shotgun (WGS) entry which is preliminary data.</text>
</comment>
<evidence type="ECO:0000313" key="2">
    <source>
        <dbReference type="EMBL" id="KAI0500588.1"/>
    </source>
</evidence>
<evidence type="ECO:0000256" key="1">
    <source>
        <dbReference type="SAM" id="MobiDB-lite"/>
    </source>
</evidence>
<organism evidence="2 3">
    <name type="scientific">Dendrobium nobile</name>
    <name type="common">Orchid</name>
    <dbReference type="NCBI Taxonomy" id="94219"/>
    <lineage>
        <taxon>Eukaryota</taxon>
        <taxon>Viridiplantae</taxon>
        <taxon>Streptophyta</taxon>
        <taxon>Embryophyta</taxon>
        <taxon>Tracheophyta</taxon>
        <taxon>Spermatophyta</taxon>
        <taxon>Magnoliopsida</taxon>
        <taxon>Liliopsida</taxon>
        <taxon>Asparagales</taxon>
        <taxon>Orchidaceae</taxon>
        <taxon>Epidendroideae</taxon>
        <taxon>Malaxideae</taxon>
        <taxon>Dendrobiinae</taxon>
        <taxon>Dendrobium</taxon>
    </lineage>
</organism>
<name>A0A8T3AX64_DENNO</name>
<sequence length="103" mass="10708">MYVLKVGNSVANDSSCGRGALPPLAGHLLPLVATANWSIATVGHNLQPPLQATAAGLHHCPPPPMTTPTAASGHHRQSLLPANTASRRLQPPLSTKKEEVICP</sequence>
<keyword evidence="3" id="KW-1185">Reference proteome</keyword>
<proteinExistence type="predicted"/>
<accession>A0A8T3AX64</accession>
<evidence type="ECO:0000313" key="3">
    <source>
        <dbReference type="Proteomes" id="UP000829196"/>
    </source>
</evidence>
<reference evidence="2" key="1">
    <citation type="journal article" date="2022" name="Front. Genet.">
        <title>Chromosome-Scale Assembly of the Dendrobium nobile Genome Provides Insights Into the Molecular Mechanism of the Biosynthesis of the Medicinal Active Ingredient of Dendrobium.</title>
        <authorList>
            <person name="Xu Q."/>
            <person name="Niu S.-C."/>
            <person name="Li K.-L."/>
            <person name="Zheng P.-J."/>
            <person name="Zhang X.-J."/>
            <person name="Jia Y."/>
            <person name="Liu Y."/>
            <person name="Niu Y.-X."/>
            <person name="Yu L.-H."/>
            <person name="Chen D.-F."/>
            <person name="Zhang G.-Q."/>
        </authorList>
    </citation>
    <scope>NUCLEOTIDE SEQUENCE</scope>
    <source>
        <tissue evidence="2">Leaf</tissue>
    </source>
</reference>
<dbReference type="EMBL" id="JAGYWB010000013">
    <property type="protein sequence ID" value="KAI0500588.1"/>
    <property type="molecule type" value="Genomic_DNA"/>
</dbReference>
<dbReference type="AlphaFoldDB" id="A0A8T3AX64"/>
<dbReference type="Proteomes" id="UP000829196">
    <property type="component" value="Unassembled WGS sequence"/>
</dbReference>